<name>A0A7N0UED9_KALFE</name>
<keyword evidence="2" id="KW-0472">Membrane</keyword>
<reference evidence="3" key="1">
    <citation type="submission" date="2021-01" db="UniProtKB">
        <authorList>
            <consortium name="EnsemblPlants"/>
        </authorList>
    </citation>
    <scope>IDENTIFICATION</scope>
</reference>
<keyword evidence="2" id="KW-1133">Transmembrane helix</keyword>
<dbReference type="GO" id="GO:0048731">
    <property type="term" value="P:system development"/>
    <property type="evidence" value="ECO:0007669"/>
    <property type="project" value="InterPro"/>
</dbReference>
<organism evidence="3 4">
    <name type="scientific">Kalanchoe fedtschenkoi</name>
    <name type="common">Lavender scallops</name>
    <name type="synonym">South American air plant</name>
    <dbReference type="NCBI Taxonomy" id="63787"/>
    <lineage>
        <taxon>Eukaryota</taxon>
        <taxon>Viridiplantae</taxon>
        <taxon>Streptophyta</taxon>
        <taxon>Embryophyta</taxon>
        <taxon>Tracheophyta</taxon>
        <taxon>Spermatophyta</taxon>
        <taxon>Magnoliopsida</taxon>
        <taxon>eudicotyledons</taxon>
        <taxon>Gunneridae</taxon>
        <taxon>Pentapetalae</taxon>
        <taxon>Saxifragales</taxon>
        <taxon>Crassulaceae</taxon>
        <taxon>Kalanchoe</taxon>
    </lineage>
</organism>
<dbReference type="InterPro" id="IPR033249">
    <property type="entry name" value="CLE_plant"/>
</dbReference>
<dbReference type="AlphaFoldDB" id="A0A7N0UED9"/>
<sequence>MSADSTTSCCCCWSRSSRSRNLRHQHVASTRLICASFWVLIIIAQITMLYSINCSAHSSGNYILWPHPRKLLLLRDAAANSAASHGSATQVNPGRNNDDDSDTIYDADKRKVHTGPNPLHN</sequence>
<accession>A0A7N0UED9</accession>
<evidence type="ECO:0000313" key="4">
    <source>
        <dbReference type="Proteomes" id="UP000594263"/>
    </source>
</evidence>
<dbReference type="Gramene" id="Kaladp0064s0033.1.v1.1">
    <property type="protein sequence ID" value="Kaladp0064s0033.1.v1.1.CDS.1"/>
    <property type="gene ID" value="Kaladp0064s0033.v1.1"/>
</dbReference>
<protein>
    <submittedName>
        <fullName evidence="3">Uncharacterized protein</fullName>
    </submittedName>
</protein>
<dbReference type="PANTHER" id="PTHR34545:SF7">
    <property type="entry name" value="CLAVATA3_ESR (CLE)-RELATED PROTEIN 16"/>
    <property type="match status" value="1"/>
</dbReference>
<evidence type="ECO:0000256" key="2">
    <source>
        <dbReference type="SAM" id="Phobius"/>
    </source>
</evidence>
<proteinExistence type="predicted"/>
<keyword evidence="4" id="KW-1185">Reference proteome</keyword>
<feature type="transmembrane region" description="Helical" evidence="2">
    <location>
        <begin position="32"/>
        <end position="52"/>
    </location>
</feature>
<feature type="region of interest" description="Disordered" evidence="1">
    <location>
        <begin position="84"/>
        <end position="121"/>
    </location>
</feature>
<dbReference type="Proteomes" id="UP000594263">
    <property type="component" value="Unplaced"/>
</dbReference>
<evidence type="ECO:0000256" key="1">
    <source>
        <dbReference type="SAM" id="MobiDB-lite"/>
    </source>
</evidence>
<dbReference type="PANTHER" id="PTHR34545">
    <property type="entry name" value="CLAVATA3/ESR (CLE)-RELATED PROTEIN 22"/>
    <property type="match status" value="1"/>
</dbReference>
<evidence type="ECO:0000313" key="3">
    <source>
        <dbReference type="EnsemblPlants" id="Kaladp0064s0033.1.v1.1.CDS.1"/>
    </source>
</evidence>
<keyword evidence="2" id="KW-0812">Transmembrane</keyword>
<dbReference type="EnsemblPlants" id="Kaladp0064s0033.1.v1.1">
    <property type="protein sequence ID" value="Kaladp0064s0033.1.v1.1.CDS.1"/>
    <property type="gene ID" value="Kaladp0064s0033.v1.1"/>
</dbReference>